<dbReference type="AlphaFoldDB" id="A0AAV4RCN6"/>
<keyword evidence="3" id="KW-1185">Reference proteome</keyword>
<organism evidence="2 3">
    <name type="scientific">Caerostris extrusa</name>
    <name type="common">Bark spider</name>
    <name type="synonym">Caerostris bankana</name>
    <dbReference type="NCBI Taxonomy" id="172846"/>
    <lineage>
        <taxon>Eukaryota</taxon>
        <taxon>Metazoa</taxon>
        <taxon>Ecdysozoa</taxon>
        <taxon>Arthropoda</taxon>
        <taxon>Chelicerata</taxon>
        <taxon>Arachnida</taxon>
        <taxon>Araneae</taxon>
        <taxon>Araneomorphae</taxon>
        <taxon>Entelegynae</taxon>
        <taxon>Araneoidea</taxon>
        <taxon>Araneidae</taxon>
        <taxon>Caerostris</taxon>
    </lineage>
</organism>
<evidence type="ECO:0000313" key="2">
    <source>
        <dbReference type="EMBL" id="GIY18227.1"/>
    </source>
</evidence>
<evidence type="ECO:0000256" key="1">
    <source>
        <dbReference type="SAM" id="MobiDB-lite"/>
    </source>
</evidence>
<reference evidence="2 3" key="1">
    <citation type="submission" date="2021-06" db="EMBL/GenBank/DDBJ databases">
        <title>Caerostris extrusa draft genome.</title>
        <authorList>
            <person name="Kono N."/>
            <person name="Arakawa K."/>
        </authorList>
    </citation>
    <scope>NUCLEOTIDE SEQUENCE [LARGE SCALE GENOMIC DNA]</scope>
</reference>
<protein>
    <submittedName>
        <fullName evidence="2">Uncharacterized protein</fullName>
    </submittedName>
</protein>
<dbReference type="Proteomes" id="UP001054945">
    <property type="component" value="Unassembled WGS sequence"/>
</dbReference>
<comment type="caution">
    <text evidence="2">The sequence shown here is derived from an EMBL/GenBank/DDBJ whole genome shotgun (WGS) entry which is preliminary data.</text>
</comment>
<proteinExistence type="predicted"/>
<evidence type="ECO:0000313" key="3">
    <source>
        <dbReference type="Proteomes" id="UP001054945"/>
    </source>
</evidence>
<accession>A0AAV4RCN6</accession>
<gene>
    <name evidence="2" type="ORF">CEXT_634831</name>
</gene>
<sequence>MSGREPTKMRQSRPVTVPECEEGRGGRAALLFKGRSLRGRSAHVPQSMGQPPRLRNGKISITNMLAVFFFFFPLQKGKKRKEKCRSFTEVKDKLLALHTLQREPPTHPKINHSTPGHNHNFETFCQITQPTQITSFSKKYIWSRKSQLSAWQLFDSIAELRMIGGCRQKTSSHAHKQSMGDRLFSLAATSAKGPLCLANESLQIMVKNSNILPLPKWNTVMCVYEMDFLPVK</sequence>
<feature type="region of interest" description="Disordered" evidence="1">
    <location>
        <begin position="1"/>
        <end position="20"/>
    </location>
</feature>
<name>A0AAV4RCN6_CAEEX</name>
<dbReference type="EMBL" id="BPLR01007589">
    <property type="protein sequence ID" value="GIY18227.1"/>
    <property type="molecule type" value="Genomic_DNA"/>
</dbReference>